<sequence>MIALELGLYMIKEWFHTMFWPPERLMIVFLGVVEVLWRCDRIHSGSGFENALGTRRAYAWIKRLCILDSKWHRSSMHFGIAEEISGDVCQLLFT</sequence>
<dbReference type="EMBL" id="AOMF01000015">
    <property type="protein sequence ID" value="EMA56839.1"/>
    <property type="molecule type" value="Genomic_DNA"/>
</dbReference>
<proteinExistence type="predicted"/>
<comment type="caution">
    <text evidence="1">The sequence shown here is derived from an EMBL/GenBank/DDBJ whole genome shotgun (WGS) entry which is preliminary data.</text>
</comment>
<evidence type="ECO:0000313" key="1">
    <source>
        <dbReference type="EMBL" id="EMA56839.1"/>
    </source>
</evidence>
<dbReference type="AlphaFoldDB" id="M0NIA8"/>
<dbReference type="STRING" id="1227457.C451_00505"/>
<protein>
    <submittedName>
        <fullName evidence="1">Uncharacterized protein</fullName>
    </submittedName>
</protein>
<accession>M0NIA8</accession>
<evidence type="ECO:0000313" key="2">
    <source>
        <dbReference type="Proteomes" id="UP000011680"/>
    </source>
</evidence>
<dbReference type="Proteomes" id="UP000011680">
    <property type="component" value="Unassembled WGS sequence"/>
</dbReference>
<reference evidence="1 2" key="1">
    <citation type="journal article" date="2014" name="PLoS Genet.">
        <title>Phylogenetically driven sequencing of extremely halophilic archaea reveals strategies for static and dynamic osmo-response.</title>
        <authorList>
            <person name="Becker E.A."/>
            <person name="Seitzer P.M."/>
            <person name="Tritt A."/>
            <person name="Larsen D."/>
            <person name="Krusor M."/>
            <person name="Yao A.I."/>
            <person name="Wu D."/>
            <person name="Madern D."/>
            <person name="Eisen J.A."/>
            <person name="Darling A.E."/>
            <person name="Facciotti M.T."/>
        </authorList>
    </citation>
    <scope>NUCLEOTIDE SEQUENCE [LARGE SCALE GENOMIC DNA]</scope>
    <source>
        <strain evidence="1 2">JCM 13552</strain>
    </source>
</reference>
<gene>
    <name evidence="1" type="ORF">C451_00505</name>
</gene>
<name>M0NIA8_9EURY</name>
<organism evidence="1 2">
    <name type="scientific">Halococcus thailandensis JCM 13552</name>
    <dbReference type="NCBI Taxonomy" id="1227457"/>
    <lineage>
        <taxon>Archaea</taxon>
        <taxon>Methanobacteriati</taxon>
        <taxon>Methanobacteriota</taxon>
        <taxon>Stenosarchaea group</taxon>
        <taxon>Halobacteria</taxon>
        <taxon>Halobacteriales</taxon>
        <taxon>Halococcaceae</taxon>
        <taxon>Halococcus</taxon>
    </lineage>
</organism>
<keyword evidence="2" id="KW-1185">Reference proteome</keyword>